<reference evidence="2 3" key="1">
    <citation type="journal article" date="2018" name="BMC Genomics">
        <title>Genomic comparison of Trypanosoma conorhini and Trypanosoma rangeli to Trypanosoma cruzi strains of high and low virulence.</title>
        <authorList>
            <person name="Bradwell K.R."/>
            <person name="Koparde V.N."/>
            <person name="Matveyev A.V."/>
            <person name="Serrano M.G."/>
            <person name="Alves J.M."/>
            <person name="Parikh H."/>
            <person name="Huang B."/>
            <person name="Lee V."/>
            <person name="Espinosa-Alvarez O."/>
            <person name="Ortiz P.A."/>
            <person name="Costa-Martins A.G."/>
            <person name="Teixeira M.M."/>
            <person name="Buck G.A."/>
        </authorList>
    </citation>
    <scope>NUCLEOTIDE SEQUENCE [LARGE SCALE GENOMIC DNA]</scope>
    <source>
        <strain evidence="2 3">AM80</strain>
    </source>
</reference>
<protein>
    <submittedName>
        <fullName evidence="2">Uncharacterized protein</fullName>
    </submittedName>
</protein>
<keyword evidence="3" id="KW-1185">Reference proteome</keyword>
<feature type="region of interest" description="Disordered" evidence="1">
    <location>
        <begin position="1"/>
        <end position="20"/>
    </location>
</feature>
<dbReference type="Proteomes" id="UP000283634">
    <property type="component" value="Unassembled WGS sequence"/>
</dbReference>
<gene>
    <name evidence="2" type="ORF">TraAM80_06400</name>
</gene>
<evidence type="ECO:0000256" key="1">
    <source>
        <dbReference type="SAM" id="MobiDB-lite"/>
    </source>
</evidence>
<organism evidence="2 3">
    <name type="scientific">Trypanosoma rangeli</name>
    <dbReference type="NCBI Taxonomy" id="5698"/>
    <lineage>
        <taxon>Eukaryota</taxon>
        <taxon>Discoba</taxon>
        <taxon>Euglenozoa</taxon>
        <taxon>Kinetoplastea</taxon>
        <taxon>Metakinetoplastina</taxon>
        <taxon>Trypanosomatida</taxon>
        <taxon>Trypanosomatidae</taxon>
        <taxon>Trypanosoma</taxon>
        <taxon>Herpetosoma</taxon>
    </lineage>
</organism>
<sequence length="120" mass="13725">MITRGSRHSAQSTNISRENDVEMRSMAQHYQMRQATNHSFPTVLFSAPCMCVCAQRQMMNCSAFLSGVRQKNEGSDIMLSNNNNAKEQDCECGVSAVQREKREKRLQLRRAENDTDDMFV</sequence>
<evidence type="ECO:0000313" key="2">
    <source>
        <dbReference type="EMBL" id="RNF02424.1"/>
    </source>
</evidence>
<dbReference type="RefSeq" id="XP_029236902.1">
    <property type="nucleotide sequence ID" value="XM_029383246.1"/>
</dbReference>
<evidence type="ECO:0000313" key="3">
    <source>
        <dbReference type="Proteomes" id="UP000283634"/>
    </source>
</evidence>
<proteinExistence type="predicted"/>
<dbReference type="AlphaFoldDB" id="A0A422NAB4"/>
<comment type="caution">
    <text evidence="2">The sequence shown here is derived from an EMBL/GenBank/DDBJ whole genome shotgun (WGS) entry which is preliminary data.</text>
</comment>
<dbReference type="GeneID" id="40330333"/>
<dbReference type="EMBL" id="MKGL01000232">
    <property type="protein sequence ID" value="RNF02424.1"/>
    <property type="molecule type" value="Genomic_DNA"/>
</dbReference>
<name>A0A422NAB4_TRYRA</name>
<accession>A0A422NAB4</accession>